<proteinExistence type="predicted"/>
<dbReference type="EMBL" id="FR872582">
    <property type="protein sequence ID" value="CCB90009.1"/>
    <property type="molecule type" value="Genomic_DNA"/>
</dbReference>
<dbReference type="KEGG" id="sng:SNE_A21320"/>
<evidence type="ECO:0000256" key="1">
    <source>
        <dbReference type="SAM" id="Phobius"/>
    </source>
</evidence>
<dbReference type="HOGENOM" id="CLU_1081405_0_0_0"/>
<reference key="1">
    <citation type="journal article" date="2011" name="Mol. Biol. Evol.">
        <title>Unity in variety -- the pan-genome of the Chlamydiae.</title>
        <authorList>
            <person name="Collingro A."/>
            <person name="Tischler P."/>
            <person name="Weinmaier T."/>
            <person name="Penz T."/>
            <person name="Heinz E."/>
            <person name="Brunham R.C."/>
            <person name="Read T.D."/>
            <person name="Bavoil P.M."/>
            <person name="Sachse K."/>
            <person name="Kahane S."/>
            <person name="Friedman M.G."/>
            <person name="Rattei T."/>
            <person name="Myers G.S.A."/>
            <person name="Horn M."/>
        </authorList>
    </citation>
    <scope>NUCLEOTIDE SEQUENCE</scope>
    <source>
        <strain>Z</strain>
    </source>
</reference>
<keyword evidence="1" id="KW-0812">Transmembrane</keyword>
<organism evidence="2 3">
    <name type="scientific">Simkania negevensis (strain ATCC VR-1471 / DSM 27360 / Z)</name>
    <dbReference type="NCBI Taxonomy" id="331113"/>
    <lineage>
        <taxon>Bacteria</taxon>
        <taxon>Pseudomonadati</taxon>
        <taxon>Chlamydiota</taxon>
        <taxon>Chlamydiia</taxon>
        <taxon>Parachlamydiales</taxon>
        <taxon>Simkaniaceae</taxon>
        <taxon>Simkania</taxon>
    </lineage>
</organism>
<dbReference type="Proteomes" id="UP000000496">
    <property type="component" value="Chromosome gsn.131"/>
</dbReference>
<keyword evidence="1" id="KW-0472">Membrane</keyword>
<dbReference type="STRING" id="331113.SNE_A21320"/>
<keyword evidence="1" id="KW-1133">Transmembrane helix</keyword>
<evidence type="ECO:0000313" key="3">
    <source>
        <dbReference type="Proteomes" id="UP000000496"/>
    </source>
</evidence>
<name>F8L3X9_SIMNZ</name>
<feature type="transmembrane region" description="Helical" evidence="1">
    <location>
        <begin position="186"/>
        <end position="204"/>
    </location>
</feature>
<dbReference type="AlphaFoldDB" id="F8L3X9"/>
<gene>
    <name evidence="2" type="ordered locus">SNE_A21320</name>
</gene>
<accession>F8L3X9</accession>
<keyword evidence="3" id="KW-1185">Reference proteome</keyword>
<dbReference type="RefSeq" id="WP_013944475.1">
    <property type="nucleotide sequence ID" value="NC_015713.1"/>
</dbReference>
<protein>
    <submittedName>
        <fullName evidence="2">Uncharacterized protein</fullName>
    </submittedName>
</protein>
<reference evidence="2 3" key="2">
    <citation type="journal article" date="2011" name="Mol. Biol. Evol.">
        <title>Unity in variety--the pan-genome of the Chlamydiae.</title>
        <authorList>
            <person name="Collingro A."/>
            <person name="Tischler P."/>
            <person name="Weinmaier T."/>
            <person name="Penz T."/>
            <person name="Heinz E."/>
            <person name="Brunham R.C."/>
            <person name="Read T.D."/>
            <person name="Bavoil P.M."/>
            <person name="Sachse K."/>
            <person name="Kahane S."/>
            <person name="Friedman M.G."/>
            <person name="Rattei T."/>
            <person name="Myers G.S."/>
            <person name="Horn M."/>
        </authorList>
    </citation>
    <scope>NUCLEOTIDE SEQUENCE [LARGE SCALE GENOMIC DNA]</scope>
    <source>
        <strain evidence="3">ATCC VR-1471 / Z</strain>
    </source>
</reference>
<sequence>MSLPAVNYPSFSVQFWWEGTLRYIDPREKDYQRCFLLYLSCISSLSHEFERKFSYEWSSYVHFNTLSKALISASNYWRVYDCVSAVKIAVEKLMETKFQESLFKWMGAFSSVTLLLTELYNRKAIQFESIDSLKFTGGVLGGTVYFRKSVMNWIDLGKPTENREKVNIEARQYLFSVEKFRDIMDMMTYISIFAIKIIGLTILLSKNSQLSGIRYIIENQSWCLLGCFAFATGCSLVSHFSEEYLNRYIELNKRLLT</sequence>
<evidence type="ECO:0000313" key="2">
    <source>
        <dbReference type="EMBL" id="CCB90009.1"/>
    </source>
</evidence>